<dbReference type="EMBL" id="AZEA01000027">
    <property type="protein sequence ID" value="KRK87041.1"/>
    <property type="molecule type" value="Genomic_DNA"/>
</dbReference>
<reference evidence="1 2" key="1">
    <citation type="journal article" date="2015" name="Genome Announc.">
        <title>Expanding the biotechnology potential of lactobacilli through comparative genomics of 213 strains and associated genera.</title>
        <authorList>
            <person name="Sun Z."/>
            <person name="Harris H.M."/>
            <person name="McCann A."/>
            <person name="Guo C."/>
            <person name="Argimon S."/>
            <person name="Zhang W."/>
            <person name="Yang X."/>
            <person name="Jeffery I.B."/>
            <person name="Cooney J.C."/>
            <person name="Kagawa T.F."/>
            <person name="Liu W."/>
            <person name="Song Y."/>
            <person name="Salvetti E."/>
            <person name="Wrobel A."/>
            <person name="Rasinkangas P."/>
            <person name="Parkhill J."/>
            <person name="Rea M.C."/>
            <person name="O'Sullivan O."/>
            <person name="Ritari J."/>
            <person name="Douillard F.P."/>
            <person name="Paul Ross R."/>
            <person name="Yang R."/>
            <person name="Briner A.E."/>
            <person name="Felis G.E."/>
            <person name="de Vos W.M."/>
            <person name="Barrangou R."/>
            <person name="Klaenhammer T.R."/>
            <person name="Caufield P.W."/>
            <person name="Cui Y."/>
            <person name="Zhang H."/>
            <person name="O'Toole P.W."/>
        </authorList>
    </citation>
    <scope>NUCLEOTIDE SEQUENCE [LARGE SCALE GENOMIC DNA]</scope>
    <source>
        <strain evidence="1 2">DSM 19904</strain>
    </source>
</reference>
<organism evidence="1 2">
    <name type="scientific">Lentilactobacillus sunkii DSM 19904</name>
    <dbReference type="NCBI Taxonomy" id="1423808"/>
    <lineage>
        <taxon>Bacteria</taxon>
        <taxon>Bacillati</taxon>
        <taxon>Bacillota</taxon>
        <taxon>Bacilli</taxon>
        <taxon>Lactobacillales</taxon>
        <taxon>Lactobacillaceae</taxon>
        <taxon>Lentilactobacillus</taxon>
    </lineage>
</organism>
<evidence type="ECO:0000313" key="2">
    <source>
        <dbReference type="Proteomes" id="UP000051581"/>
    </source>
</evidence>
<evidence type="ECO:0008006" key="3">
    <source>
        <dbReference type="Google" id="ProtNLM"/>
    </source>
</evidence>
<accession>A0A0R1L2R2</accession>
<evidence type="ECO:0000313" key="1">
    <source>
        <dbReference type="EMBL" id="KRK87041.1"/>
    </source>
</evidence>
<dbReference type="OrthoDB" id="2315938at2"/>
<dbReference type="PATRIC" id="fig|1423808.3.peg.1524"/>
<dbReference type="Proteomes" id="UP000051581">
    <property type="component" value="Unassembled WGS sequence"/>
</dbReference>
<comment type="caution">
    <text evidence="1">The sequence shown here is derived from an EMBL/GenBank/DDBJ whole genome shotgun (WGS) entry which is preliminary data.</text>
</comment>
<dbReference type="RefSeq" id="WP_057826301.1">
    <property type="nucleotide sequence ID" value="NZ_AZEA01000027.1"/>
</dbReference>
<sequence>MMTIATKEISNELMNAYKNHKLVIVETNDDKLTGSVAAVNHDQAFIKRPAKGVEVIKLENVRQVKLLD</sequence>
<name>A0A0R1L2R2_9LACO</name>
<proteinExistence type="predicted"/>
<protein>
    <recommendedName>
        <fullName evidence="3">DUF2187 domain-containing protein</fullName>
    </recommendedName>
</protein>
<keyword evidence="2" id="KW-1185">Reference proteome</keyword>
<dbReference type="AlphaFoldDB" id="A0A0R1L2R2"/>
<gene>
    <name evidence="1" type="ORF">FD17_GL001503</name>
</gene>